<dbReference type="EMBL" id="CP012333">
    <property type="protein sequence ID" value="AKU98661.1"/>
    <property type="molecule type" value="Genomic_DNA"/>
</dbReference>
<proteinExistence type="predicted"/>
<feature type="compositionally biased region" description="Basic residues" evidence="1">
    <location>
        <begin position="1"/>
        <end position="14"/>
    </location>
</feature>
<gene>
    <name evidence="2" type="ORF">AKJ09_05325</name>
</gene>
<reference evidence="2 3" key="1">
    <citation type="submission" date="2015-08" db="EMBL/GenBank/DDBJ databases">
        <authorList>
            <person name="Babu N.S."/>
            <person name="Beckwith C.J."/>
            <person name="Beseler K.G."/>
            <person name="Brison A."/>
            <person name="Carone J.V."/>
            <person name="Caskin T.P."/>
            <person name="Diamond M."/>
            <person name="Durham M.E."/>
            <person name="Foxe J.M."/>
            <person name="Go M."/>
            <person name="Henderson B.A."/>
            <person name="Jones I.B."/>
            <person name="McGettigan J.A."/>
            <person name="Micheletti S.J."/>
            <person name="Nasrallah M.E."/>
            <person name="Ortiz D."/>
            <person name="Piller C.R."/>
            <person name="Privatt S.R."/>
            <person name="Schneider S.L."/>
            <person name="Sharp S."/>
            <person name="Smith T.C."/>
            <person name="Stanton J.D."/>
            <person name="Ullery H.E."/>
            <person name="Wilson R.J."/>
            <person name="Serrano M.G."/>
            <person name="Buck G."/>
            <person name="Lee V."/>
            <person name="Wang Y."/>
            <person name="Carvalho R."/>
            <person name="Voegtly L."/>
            <person name="Shi R."/>
            <person name="Duckworth R."/>
            <person name="Johnson A."/>
            <person name="Loviza R."/>
            <person name="Walstead R."/>
            <person name="Shah Z."/>
            <person name="Kiflezghi M."/>
            <person name="Wade K."/>
            <person name="Ball S.L."/>
            <person name="Bradley K.W."/>
            <person name="Asai D.J."/>
            <person name="Bowman C.A."/>
            <person name="Russell D.A."/>
            <person name="Pope W.H."/>
            <person name="Jacobs-Sera D."/>
            <person name="Hendrix R.W."/>
            <person name="Hatfull G.F."/>
        </authorList>
    </citation>
    <scope>NUCLEOTIDE SEQUENCE [LARGE SCALE GENOMIC DNA]</scope>
    <source>
        <strain evidence="2 3">DSM 27648</strain>
    </source>
</reference>
<dbReference type="Proteomes" id="UP000064967">
    <property type="component" value="Chromosome"/>
</dbReference>
<evidence type="ECO:0000256" key="1">
    <source>
        <dbReference type="SAM" id="MobiDB-lite"/>
    </source>
</evidence>
<name>A0A0K1PZ34_9BACT</name>
<dbReference type="AlphaFoldDB" id="A0A0K1PZ34"/>
<feature type="compositionally biased region" description="Basic and acidic residues" evidence="1">
    <location>
        <begin position="71"/>
        <end position="82"/>
    </location>
</feature>
<feature type="region of interest" description="Disordered" evidence="1">
    <location>
        <begin position="1"/>
        <end position="82"/>
    </location>
</feature>
<accession>A0A0K1PZ34</accession>
<evidence type="ECO:0000313" key="2">
    <source>
        <dbReference type="EMBL" id="AKU98661.1"/>
    </source>
</evidence>
<dbReference type="KEGG" id="llu:AKJ09_05325"/>
<evidence type="ECO:0000313" key="3">
    <source>
        <dbReference type="Proteomes" id="UP000064967"/>
    </source>
</evidence>
<feature type="compositionally biased region" description="Basic residues" evidence="1">
    <location>
        <begin position="31"/>
        <end position="43"/>
    </location>
</feature>
<sequence>MENRHRGRGLRNARRGGESRYTRGLRDVRLRRLVHRSLGKRASTHPEKHEQITSKSRRNSDGSAKAGETIAQKDRKDATDSP</sequence>
<organism evidence="2 3">
    <name type="scientific">Labilithrix luteola</name>
    <dbReference type="NCBI Taxonomy" id="1391654"/>
    <lineage>
        <taxon>Bacteria</taxon>
        <taxon>Pseudomonadati</taxon>
        <taxon>Myxococcota</taxon>
        <taxon>Polyangia</taxon>
        <taxon>Polyangiales</taxon>
        <taxon>Labilitrichaceae</taxon>
        <taxon>Labilithrix</taxon>
    </lineage>
</organism>
<protein>
    <submittedName>
        <fullName evidence="2">Uncharacterized protein</fullName>
    </submittedName>
</protein>
<feature type="compositionally biased region" description="Basic and acidic residues" evidence="1">
    <location>
        <begin position="15"/>
        <end position="30"/>
    </location>
</feature>
<keyword evidence="3" id="KW-1185">Reference proteome</keyword>